<dbReference type="GO" id="GO:0043531">
    <property type="term" value="F:ADP binding"/>
    <property type="evidence" value="ECO:0007669"/>
    <property type="project" value="InterPro"/>
</dbReference>
<dbReference type="SUPFAM" id="SSF48452">
    <property type="entry name" value="TPR-like"/>
    <property type="match status" value="1"/>
</dbReference>
<sequence>MRPAQLPADVSAFTGRARELAALDTCLEGPGPLHLAVISGVGGVGKTGLAVHWAHRVAGRFPDGQLYALLGRSRPEDVLERFLVALGVARVPEGLEERAGLYRSMLRNRKVLVLLDDAESAAQVRPLLPGSGGCCVVVTGRRGFADLVAGEGARPIALGTLPVDEAAALMARLTGTAGAGPAAPAGLTELAELCDGLPLALRIAAARLATRPGWTPATLAARLTEERRRLDELRAGELDVRASFALSYRELGEAERLLFRRLGLLDACAGFAPWAVAALLDVPLGHACELLERLAYAQLVQPLGPDAAGQDRYRLHDLVRLFAEELVAADPPAERHAALERVYGCLLGLAQDAYLREYSGGFRLAHGGGDLWRLPPKDAATLLAEPFLWLDAERTALVSAVHGSARLGLTRICWDLALTGVRLFEVRGYLGDWRATATIGLRACEEAGDETGAALMRASLGACHVFTGRHGEAGELLESALPYLEGTMRALALGSLARAELRAGRAERARELLAEAHRLAIAGRDRATEAVLLILIAEVYVTTGRVDFADATLAWAAALAEGIRRPEARVTLVTAEVAARRGDHERAAVLYGKALRTTRDLRDRLLEWQSLFGLAATLRALGRPREAATTLGQALALAEDMADETRIGLTRAAADPPPQDGRVRRAARAGRSERGE</sequence>
<dbReference type="EMBL" id="QZEY01000005">
    <property type="protein sequence ID" value="RJL32246.1"/>
    <property type="molecule type" value="Genomic_DNA"/>
</dbReference>
<dbReference type="Gene3D" id="1.25.40.10">
    <property type="entry name" value="Tetratricopeptide repeat domain"/>
    <property type="match status" value="1"/>
</dbReference>
<dbReference type="AlphaFoldDB" id="A0A3A4AR61"/>
<dbReference type="SUPFAM" id="SSF52540">
    <property type="entry name" value="P-loop containing nucleoside triphosphate hydrolases"/>
    <property type="match status" value="1"/>
</dbReference>
<keyword evidence="3" id="KW-1185">Reference proteome</keyword>
<dbReference type="PANTHER" id="PTHR47691">
    <property type="entry name" value="REGULATOR-RELATED"/>
    <property type="match status" value="1"/>
</dbReference>
<protein>
    <submittedName>
        <fullName evidence="2">Tetratricopeptide repeat protein</fullName>
    </submittedName>
</protein>
<gene>
    <name evidence="2" type="ORF">D5H75_15875</name>
</gene>
<reference evidence="2 3" key="1">
    <citation type="submission" date="2018-09" db="EMBL/GenBank/DDBJ databases">
        <title>YIM 75507 draft genome.</title>
        <authorList>
            <person name="Tang S."/>
            <person name="Feng Y."/>
        </authorList>
    </citation>
    <scope>NUCLEOTIDE SEQUENCE [LARGE SCALE GENOMIC DNA]</scope>
    <source>
        <strain evidence="2 3">YIM 75507</strain>
    </source>
</reference>
<dbReference type="Pfam" id="PF13424">
    <property type="entry name" value="TPR_12"/>
    <property type="match status" value="1"/>
</dbReference>
<evidence type="ECO:0000313" key="2">
    <source>
        <dbReference type="EMBL" id="RJL32246.1"/>
    </source>
</evidence>
<dbReference type="InterPro" id="IPR011990">
    <property type="entry name" value="TPR-like_helical_dom_sf"/>
</dbReference>
<proteinExistence type="predicted"/>
<comment type="caution">
    <text evidence="2">The sequence shown here is derived from an EMBL/GenBank/DDBJ whole genome shotgun (WGS) entry which is preliminary data.</text>
</comment>
<feature type="region of interest" description="Disordered" evidence="1">
    <location>
        <begin position="649"/>
        <end position="676"/>
    </location>
</feature>
<dbReference type="Gene3D" id="3.40.50.300">
    <property type="entry name" value="P-loop containing nucleotide triphosphate hydrolases"/>
    <property type="match status" value="1"/>
</dbReference>
<evidence type="ECO:0000313" key="3">
    <source>
        <dbReference type="Proteomes" id="UP000265768"/>
    </source>
</evidence>
<dbReference type="InterPro" id="IPR027417">
    <property type="entry name" value="P-loop_NTPase"/>
</dbReference>
<evidence type="ECO:0000256" key="1">
    <source>
        <dbReference type="SAM" id="MobiDB-lite"/>
    </source>
</evidence>
<dbReference type="PRINTS" id="PR00364">
    <property type="entry name" value="DISEASERSIST"/>
</dbReference>
<accession>A0A3A4AR61</accession>
<organism evidence="2 3">
    <name type="scientific">Bailinhaonella thermotolerans</name>
    <dbReference type="NCBI Taxonomy" id="1070861"/>
    <lineage>
        <taxon>Bacteria</taxon>
        <taxon>Bacillati</taxon>
        <taxon>Actinomycetota</taxon>
        <taxon>Actinomycetes</taxon>
        <taxon>Streptosporangiales</taxon>
        <taxon>Streptosporangiaceae</taxon>
        <taxon>Bailinhaonella</taxon>
    </lineage>
</organism>
<name>A0A3A4AR61_9ACTN</name>
<dbReference type="Proteomes" id="UP000265768">
    <property type="component" value="Unassembled WGS sequence"/>
</dbReference>
<dbReference type="PANTHER" id="PTHR47691:SF3">
    <property type="entry name" value="HTH-TYPE TRANSCRIPTIONAL REGULATOR RV0890C-RELATED"/>
    <property type="match status" value="1"/>
</dbReference>